<keyword evidence="2" id="KW-1185">Reference proteome</keyword>
<dbReference type="EMBL" id="JAAGMB010000198">
    <property type="protein sequence ID" value="NEB16623.1"/>
    <property type="molecule type" value="Genomic_DNA"/>
</dbReference>
<organism evidence="1 2">
    <name type="scientific">Streptomyces coelicoflavus</name>
    <dbReference type="NCBI Taxonomy" id="285562"/>
    <lineage>
        <taxon>Bacteria</taxon>
        <taxon>Bacillati</taxon>
        <taxon>Actinomycetota</taxon>
        <taxon>Actinomycetes</taxon>
        <taxon>Kitasatosporales</taxon>
        <taxon>Streptomycetaceae</taxon>
        <taxon>Streptomyces</taxon>
    </lineage>
</organism>
<dbReference type="Proteomes" id="UP000469545">
    <property type="component" value="Unassembled WGS sequence"/>
</dbReference>
<dbReference type="AlphaFoldDB" id="A0A6N9UKC2"/>
<accession>A0A6N9UKC2</accession>
<reference evidence="1 2" key="1">
    <citation type="submission" date="2020-01" db="EMBL/GenBank/DDBJ databases">
        <title>Insect and environment-associated Actinomycetes.</title>
        <authorList>
            <person name="Currrie C."/>
            <person name="Chevrette M."/>
            <person name="Carlson C."/>
            <person name="Stubbendieck R."/>
            <person name="Wendt-Pienkowski E."/>
        </authorList>
    </citation>
    <scope>NUCLEOTIDE SEQUENCE [LARGE SCALE GENOMIC DNA]</scope>
    <source>
        <strain evidence="1 2">SID14172</strain>
    </source>
</reference>
<sequence length="132" mass="14503">MMPEMTVTVAGAAPKQPQELRSANTPLGRARVARGWSQDKAVRALVLLADTWGWQVASEPSLKVQLSRWEHSGSRPNETYRVLLCSLYRSTPKELGFDQAPQTAKGMRDRISTLEALVENLTATLVAQGVQA</sequence>
<comment type="caution">
    <text evidence="1">The sequence shown here is derived from an EMBL/GenBank/DDBJ whole genome shotgun (WGS) entry which is preliminary data.</text>
</comment>
<proteinExistence type="predicted"/>
<protein>
    <submittedName>
        <fullName evidence="1">XRE family transcriptional regulator</fullName>
    </submittedName>
</protein>
<evidence type="ECO:0000313" key="1">
    <source>
        <dbReference type="EMBL" id="NEB16623.1"/>
    </source>
</evidence>
<evidence type="ECO:0000313" key="2">
    <source>
        <dbReference type="Proteomes" id="UP000469545"/>
    </source>
</evidence>
<name>A0A6N9UKC2_9ACTN</name>
<gene>
    <name evidence="1" type="ORF">G3I46_08820</name>
</gene>